<evidence type="ECO:0000256" key="3">
    <source>
        <dbReference type="ARBA" id="ARBA00022692"/>
    </source>
</evidence>
<comment type="subcellular location">
    <subcellularLocation>
        <location evidence="1">Membrane</location>
        <topology evidence="1">Multi-pass membrane protein</topology>
    </subcellularLocation>
</comment>
<evidence type="ECO:0000259" key="11">
    <source>
        <dbReference type="PROSITE" id="PS50262"/>
    </source>
</evidence>
<comment type="similarity">
    <text evidence="2">Belongs to the G-protein coupled receptor 1 family.</text>
</comment>
<keyword evidence="7" id="KW-0675">Receptor</keyword>
<dbReference type="SUPFAM" id="SSF81321">
    <property type="entry name" value="Family A G protein-coupled receptor-like"/>
    <property type="match status" value="1"/>
</dbReference>
<evidence type="ECO:0000256" key="6">
    <source>
        <dbReference type="ARBA" id="ARBA00023136"/>
    </source>
</evidence>
<feature type="domain" description="G-protein coupled receptors family 1 profile" evidence="11">
    <location>
        <begin position="1"/>
        <end position="63"/>
    </location>
</feature>
<protein>
    <recommendedName>
        <fullName evidence="11">G-protein coupled receptors family 1 profile domain-containing protein</fullName>
    </recommendedName>
</protein>
<evidence type="ECO:0000256" key="7">
    <source>
        <dbReference type="ARBA" id="ARBA00023170"/>
    </source>
</evidence>
<dbReference type="Pfam" id="PF00001">
    <property type="entry name" value="7tm_1"/>
    <property type="match status" value="1"/>
</dbReference>
<dbReference type="AlphaFoldDB" id="A0AAQ4E7H4"/>
<dbReference type="PANTHER" id="PTHR45695:SF9">
    <property type="entry name" value="LEUCOKININ RECEPTOR"/>
    <property type="match status" value="1"/>
</dbReference>
<name>A0AAQ4E7H4_AMBAM</name>
<evidence type="ECO:0000313" key="12">
    <source>
        <dbReference type="EMBL" id="KAK8770635.1"/>
    </source>
</evidence>
<keyword evidence="5" id="KW-0297">G-protein coupled receptor</keyword>
<evidence type="ECO:0000256" key="4">
    <source>
        <dbReference type="ARBA" id="ARBA00022989"/>
    </source>
</evidence>
<dbReference type="Gene3D" id="1.20.1070.10">
    <property type="entry name" value="Rhodopsin 7-helix transmembrane proteins"/>
    <property type="match status" value="1"/>
</dbReference>
<keyword evidence="3 10" id="KW-0812">Transmembrane</keyword>
<organism evidence="12 13">
    <name type="scientific">Amblyomma americanum</name>
    <name type="common">Lone star tick</name>
    <dbReference type="NCBI Taxonomy" id="6943"/>
    <lineage>
        <taxon>Eukaryota</taxon>
        <taxon>Metazoa</taxon>
        <taxon>Ecdysozoa</taxon>
        <taxon>Arthropoda</taxon>
        <taxon>Chelicerata</taxon>
        <taxon>Arachnida</taxon>
        <taxon>Acari</taxon>
        <taxon>Parasitiformes</taxon>
        <taxon>Ixodida</taxon>
        <taxon>Ixodoidea</taxon>
        <taxon>Ixodidae</taxon>
        <taxon>Amblyomminae</taxon>
        <taxon>Amblyomma</taxon>
    </lineage>
</organism>
<dbReference type="InterPro" id="IPR017452">
    <property type="entry name" value="GPCR_Rhodpsn_7TM"/>
</dbReference>
<accession>A0AAQ4E7H4</accession>
<dbReference type="InterPro" id="IPR000276">
    <property type="entry name" value="GPCR_Rhodpsn"/>
</dbReference>
<reference evidence="12 13" key="1">
    <citation type="journal article" date="2023" name="Arcadia Sci">
        <title>De novo assembly of a long-read Amblyomma americanum tick genome.</title>
        <authorList>
            <person name="Chou S."/>
            <person name="Poskanzer K.E."/>
            <person name="Rollins M."/>
            <person name="Thuy-Boun P.S."/>
        </authorList>
    </citation>
    <scope>NUCLEOTIDE SEQUENCE [LARGE SCALE GENOMIC DNA]</scope>
    <source>
        <strain evidence="12">F_SG_1</strain>
        <tissue evidence="12">Salivary glands</tissue>
    </source>
</reference>
<evidence type="ECO:0000256" key="5">
    <source>
        <dbReference type="ARBA" id="ARBA00023040"/>
    </source>
</evidence>
<dbReference type="PANTHER" id="PTHR45695">
    <property type="entry name" value="LEUCOKININ RECEPTOR-RELATED"/>
    <property type="match status" value="1"/>
</dbReference>
<keyword evidence="8" id="KW-0807">Transducer</keyword>
<evidence type="ECO:0000313" key="13">
    <source>
        <dbReference type="Proteomes" id="UP001321473"/>
    </source>
</evidence>
<dbReference type="PROSITE" id="PS50262">
    <property type="entry name" value="G_PROTEIN_RECEP_F1_2"/>
    <property type="match status" value="1"/>
</dbReference>
<dbReference type="GO" id="GO:0004930">
    <property type="term" value="F:G protein-coupled receptor activity"/>
    <property type="evidence" value="ECO:0007669"/>
    <property type="project" value="UniProtKB-KW"/>
</dbReference>
<evidence type="ECO:0000256" key="9">
    <source>
        <dbReference type="SAM" id="MobiDB-lite"/>
    </source>
</evidence>
<keyword evidence="6 10" id="KW-0472">Membrane</keyword>
<sequence>MLATVVLMFAVCWLPIHLMNLILYFDRAAMQPDTAEQEYLYIAAFFSCHWFSMANSFVNPIIYCFMSDNFRVDLRQLMESCCSPVTAHANRTLTKRSCSYGGSLRSSTVVMSTAAAGANQVGAASSVRRQQRNNGFHAPSSAVVPLRTLGHPGQHPHTGGGIGQESQTIRVPIYS</sequence>
<dbReference type="Proteomes" id="UP001321473">
    <property type="component" value="Unassembled WGS sequence"/>
</dbReference>
<evidence type="ECO:0000256" key="10">
    <source>
        <dbReference type="SAM" id="Phobius"/>
    </source>
</evidence>
<evidence type="ECO:0000256" key="1">
    <source>
        <dbReference type="ARBA" id="ARBA00004141"/>
    </source>
</evidence>
<feature type="transmembrane region" description="Helical" evidence="10">
    <location>
        <begin position="38"/>
        <end position="58"/>
    </location>
</feature>
<gene>
    <name evidence="12" type="ORF">V5799_012900</name>
</gene>
<feature type="region of interest" description="Disordered" evidence="9">
    <location>
        <begin position="154"/>
        <end position="175"/>
    </location>
</feature>
<comment type="caution">
    <text evidence="12">The sequence shown here is derived from an EMBL/GenBank/DDBJ whole genome shotgun (WGS) entry which is preliminary data.</text>
</comment>
<keyword evidence="4 10" id="KW-1133">Transmembrane helix</keyword>
<dbReference type="EMBL" id="JARKHS020020801">
    <property type="protein sequence ID" value="KAK8770635.1"/>
    <property type="molecule type" value="Genomic_DNA"/>
</dbReference>
<proteinExistence type="inferred from homology"/>
<dbReference type="GO" id="GO:0005886">
    <property type="term" value="C:plasma membrane"/>
    <property type="evidence" value="ECO:0007669"/>
    <property type="project" value="TreeGrafter"/>
</dbReference>
<evidence type="ECO:0000256" key="8">
    <source>
        <dbReference type="ARBA" id="ARBA00023224"/>
    </source>
</evidence>
<feature type="transmembrane region" description="Helical" evidence="10">
    <location>
        <begin position="6"/>
        <end position="26"/>
    </location>
</feature>
<evidence type="ECO:0000256" key="2">
    <source>
        <dbReference type="ARBA" id="ARBA00010663"/>
    </source>
</evidence>
<keyword evidence="13" id="KW-1185">Reference proteome</keyword>